<name>A0A0C3BHW3_SERVB</name>
<reference evidence="2" key="2">
    <citation type="submission" date="2015-01" db="EMBL/GenBank/DDBJ databases">
        <title>Evolutionary Origins and Diversification of the Mycorrhizal Mutualists.</title>
        <authorList>
            <consortium name="DOE Joint Genome Institute"/>
            <consortium name="Mycorrhizal Genomics Consortium"/>
            <person name="Kohler A."/>
            <person name="Kuo A."/>
            <person name="Nagy L.G."/>
            <person name="Floudas D."/>
            <person name="Copeland A."/>
            <person name="Barry K.W."/>
            <person name="Cichocki N."/>
            <person name="Veneault-Fourrey C."/>
            <person name="LaButti K."/>
            <person name="Lindquist E.A."/>
            <person name="Lipzen A."/>
            <person name="Lundell T."/>
            <person name="Morin E."/>
            <person name="Murat C."/>
            <person name="Riley R."/>
            <person name="Ohm R."/>
            <person name="Sun H."/>
            <person name="Tunlid A."/>
            <person name="Henrissat B."/>
            <person name="Grigoriev I.V."/>
            <person name="Hibbett D.S."/>
            <person name="Martin F."/>
        </authorList>
    </citation>
    <scope>NUCLEOTIDE SEQUENCE [LARGE SCALE GENOMIC DNA]</scope>
    <source>
        <strain evidence="2">MAFF 305830</strain>
    </source>
</reference>
<keyword evidence="2" id="KW-1185">Reference proteome</keyword>
<protein>
    <submittedName>
        <fullName evidence="1">Uncharacterized protein</fullName>
    </submittedName>
</protein>
<dbReference type="AlphaFoldDB" id="A0A0C3BHW3"/>
<gene>
    <name evidence="1" type="ORF">M408DRAFT_20917</name>
</gene>
<dbReference type="HOGENOM" id="CLU_010871_1_0_1"/>
<evidence type="ECO:0000313" key="1">
    <source>
        <dbReference type="EMBL" id="KIM31689.1"/>
    </source>
</evidence>
<evidence type="ECO:0000313" key="2">
    <source>
        <dbReference type="Proteomes" id="UP000054097"/>
    </source>
</evidence>
<reference evidence="1 2" key="1">
    <citation type="submission" date="2014-04" db="EMBL/GenBank/DDBJ databases">
        <authorList>
            <consortium name="DOE Joint Genome Institute"/>
            <person name="Kuo A."/>
            <person name="Zuccaro A."/>
            <person name="Kohler A."/>
            <person name="Nagy L.G."/>
            <person name="Floudas D."/>
            <person name="Copeland A."/>
            <person name="Barry K.W."/>
            <person name="Cichocki N."/>
            <person name="Veneault-Fourrey C."/>
            <person name="LaButti K."/>
            <person name="Lindquist E.A."/>
            <person name="Lipzen A."/>
            <person name="Lundell T."/>
            <person name="Morin E."/>
            <person name="Murat C."/>
            <person name="Sun H."/>
            <person name="Tunlid A."/>
            <person name="Henrissat B."/>
            <person name="Grigoriev I.V."/>
            <person name="Hibbett D.S."/>
            <person name="Martin F."/>
            <person name="Nordberg H.P."/>
            <person name="Cantor M.N."/>
            <person name="Hua S.X."/>
        </authorList>
    </citation>
    <scope>NUCLEOTIDE SEQUENCE [LARGE SCALE GENOMIC DNA]</scope>
    <source>
        <strain evidence="1 2">MAFF 305830</strain>
    </source>
</reference>
<accession>A0A0C3BHW3</accession>
<proteinExistence type="predicted"/>
<organism evidence="1 2">
    <name type="scientific">Serendipita vermifera MAFF 305830</name>
    <dbReference type="NCBI Taxonomy" id="933852"/>
    <lineage>
        <taxon>Eukaryota</taxon>
        <taxon>Fungi</taxon>
        <taxon>Dikarya</taxon>
        <taxon>Basidiomycota</taxon>
        <taxon>Agaricomycotina</taxon>
        <taxon>Agaricomycetes</taxon>
        <taxon>Sebacinales</taxon>
        <taxon>Serendipitaceae</taxon>
        <taxon>Serendipita</taxon>
    </lineage>
</organism>
<dbReference type="Proteomes" id="UP000054097">
    <property type="component" value="Unassembled WGS sequence"/>
</dbReference>
<sequence length="549" mass="63383">MEKATNSDYFPRLSQPRAVDIPLYIRITHRVISPQIKNGGTLPPADLDLLRWRYESILLDGFPINDVCLFMPSHYQLKLRLLDQSEPLLSLHFDFTLLLARNLGIHSGSERIMRVAEILVMLWAYGSYFSAFIEERQGMRNFFDWNTTMIMRGTDQRHPNPYIHEIFHHLAHAQATQVDIGSLWGDNGSFLDRRLVETLPIFDDLISRDVTPAQHCTLIDLICRDIELHPPERLTGAIVFQLSEIDPKDPCLAFLTAYACGVHDQCIRFLPAEGQNAWEQSWLRIVSFITMQEEDSRSPSLLQLKAALWPMISRDSHELRNRAIRESRALVQLQRIFEYPVRCPNHHDHDGHILLDMFEGTQSHTIVYFPTNMEKFTKVPLKGRQIHILLALLLLPDYRLTDPVEFGINEECWPIILGICGSVKTSQLLFLSLLCDFDFSYFFWVREDMAAFSICIHKSLDLPLDQAAVPVAQTFVRRLDAFVEDTFIDWNRNDLINTSVHELEVAVCRLKTHLASVLIHGTHNKRMLFCARAHDGWSPATGWLPTYID</sequence>
<dbReference type="EMBL" id="KN824281">
    <property type="protein sequence ID" value="KIM31689.1"/>
    <property type="molecule type" value="Genomic_DNA"/>
</dbReference>